<dbReference type="SUPFAM" id="SSF56112">
    <property type="entry name" value="Protein kinase-like (PK-like)"/>
    <property type="match status" value="1"/>
</dbReference>
<dbReference type="PANTHER" id="PTHR44167">
    <property type="entry name" value="OVARIAN-SPECIFIC SERINE/THREONINE-PROTEIN KINASE LOK-RELATED"/>
    <property type="match status" value="1"/>
</dbReference>
<dbReference type="PROSITE" id="PS50011">
    <property type="entry name" value="PROTEIN_KINASE_DOM"/>
    <property type="match status" value="1"/>
</dbReference>
<keyword evidence="3" id="KW-1185">Reference proteome</keyword>
<keyword evidence="2" id="KW-0418">Kinase</keyword>
<gene>
    <name evidence="2" type="ORF">Lste_0524</name>
</gene>
<protein>
    <submittedName>
        <fullName evidence="2">Protein kinase</fullName>
    </submittedName>
</protein>
<dbReference type="EMBL" id="LNYY01000008">
    <property type="protein sequence ID" value="KTD70746.1"/>
    <property type="molecule type" value="Genomic_DNA"/>
</dbReference>
<name>A0A0W0ZNX6_9GAMM</name>
<dbReference type="Proteomes" id="UP000054926">
    <property type="component" value="Unassembled WGS sequence"/>
</dbReference>
<evidence type="ECO:0000313" key="2">
    <source>
        <dbReference type="EMBL" id="KTD70746.1"/>
    </source>
</evidence>
<dbReference type="PATRIC" id="fig|947033.5.peg.561"/>
<evidence type="ECO:0000313" key="3">
    <source>
        <dbReference type="Proteomes" id="UP000054926"/>
    </source>
</evidence>
<dbReference type="InterPro" id="IPR000719">
    <property type="entry name" value="Prot_kinase_dom"/>
</dbReference>
<dbReference type="Pfam" id="PF00069">
    <property type="entry name" value="Pkinase"/>
    <property type="match status" value="1"/>
</dbReference>
<dbReference type="GO" id="GO:0005524">
    <property type="term" value="F:ATP binding"/>
    <property type="evidence" value="ECO:0007669"/>
    <property type="project" value="InterPro"/>
</dbReference>
<dbReference type="PANTHER" id="PTHR44167:SF24">
    <property type="entry name" value="SERINE_THREONINE-PROTEIN KINASE CHK2"/>
    <property type="match status" value="1"/>
</dbReference>
<dbReference type="SMART" id="SM00220">
    <property type="entry name" value="S_TKc"/>
    <property type="match status" value="1"/>
</dbReference>
<feature type="domain" description="Protein kinase" evidence="1">
    <location>
        <begin position="68"/>
        <end position="391"/>
    </location>
</feature>
<keyword evidence="2" id="KW-0808">Transferase</keyword>
<dbReference type="GO" id="GO:0004674">
    <property type="term" value="F:protein serine/threonine kinase activity"/>
    <property type="evidence" value="ECO:0007669"/>
    <property type="project" value="TreeGrafter"/>
</dbReference>
<proteinExistence type="predicted"/>
<accession>A0A0W0ZNX6</accession>
<organism evidence="2 3">
    <name type="scientific">Legionella steelei</name>
    <dbReference type="NCBI Taxonomy" id="947033"/>
    <lineage>
        <taxon>Bacteria</taxon>
        <taxon>Pseudomonadati</taxon>
        <taxon>Pseudomonadota</taxon>
        <taxon>Gammaproteobacteria</taxon>
        <taxon>Legionellales</taxon>
        <taxon>Legionellaceae</taxon>
        <taxon>Legionella</taxon>
    </lineage>
</organism>
<comment type="caution">
    <text evidence="2">The sequence shown here is derived from an EMBL/GenBank/DDBJ whole genome shotgun (WGS) entry which is preliminary data.</text>
</comment>
<evidence type="ECO:0000259" key="1">
    <source>
        <dbReference type="PROSITE" id="PS50011"/>
    </source>
</evidence>
<dbReference type="STRING" id="947033.Lste_0524"/>
<dbReference type="AlphaFoldDB" id="A0A0W0ZNX6"/>
<dbReference type="Gene3D" id="1.10.510.10">
    <property type="entry name" value="Transferase(Phosphotransferase) domain 1"/>
    <property type="match status" value="1"/>
</dbReference>
<dbReference type="OrthoDB" id="9801841at2"/>
<reference evidence="2 3" key="1">
    <citation type="submission" date="2015-11" db="EMBL/GenBank/DDBJ databases">
        <title>Genomic analysis of 38 Legionella species identifies large and diverse effector repertoires.</title>
        <authorList>
            <person name="Burstein D."/>
            <person name="Amaro F."/>
            <person name="Zusman T."/>
            <person name="Lifshitz Z."/>
            <person name="Cohen O."/>
            <person name="Gilbert J.A."/>
            <person name="Pupko T."/>
            <person name="Shuman H.A."/>
            <person name="Segal G."/>
        </authorList>
    </citation>
    <scope>NUCLEOTIDE SEQUENCE [LARGE SCALE GENOMIC DNA]</scope>
    <source>
        <strain evidence="2 3">IMVS3376</strain>
    </source>
</reference>
<dbReference type="RefSeq" id="WP_058509545.1">
    <property type="nucleotide sequence ID" value="NZ_LNYY01000008.1"/>
</dbReference>
<sequence length="406" mass="45528">MKLKIDPTLINNSQEEAQALGDYLIKNDLAFLEKKGEHKVTPSLELEITHNLILDQENTNPNIKKYYVISKDFLGKGAFSKARGAMGYIEVDIASSKVTYTPSEDKAIRVKNTQYAQKKILNTGATPYSHSEAVAAYQQTKNFSHIGMQPPIEVKKSHAQLGLFSKSYALMNKLKGNDLNVEIVDFISNADPDTATMVKRVMLPILEAYKTQISDKNFVHRDIKLENIRAYLSVKGSTINFLDVDSALKVGEKDTVYGSPAFLPPELLQITSSNAVLVTPARDIFQLGVLLIACLNPNLDPNSYFPDQLNAQSGEEVVQFALEQIQQNGCYDPDKMGFNLFEYIQDSQVIPSSEETDLRNEIKEILKEMTKEDPTQRPDIDTVISKLNDILIRLEPQQQQITPNNP</sequence>
<dbReference type="InterPro" id="IPR011009">
    <property type="entry name" value="Kinase-like_dom_sf"/>
</dbReference>